<keyword evidence="1" id="KW-0946">Virion</keyword>
<dbReference type="EMBL" id="QPJJ01000006">
    <property type="protein sequence ID" value="RCW70823.1"/>
    <property type="molecule type" value="Genomic_DNA"/>
</dbReference>
<accession>A0A368XS89</accession>
<protein>
    <submittedName>
        <fullName evidence="1">Putative coat protein YlbD-like</fullName>
    </submittedName>
</protein>
<sequence length="127" mass="15154">MNNKLDPTVSEFKDFVNERPFLIEKVRKHEISWQELYEIYMENKDSDINWEDDFDKDTSRKKESKHNKSFDSLKESLLPLLDHLQKVDLGKVDQNVHQLNGAVKNIQKLIGQFKQDSVNNHRHPPFY</sequence>
<dbReference type="Pfam" id="PF14071">
    <property type="entry name" value="YlbD_coat"/>
    <property type="match status" value="1"/>
</dbReference>
<dbReference type="Proteomes" id="UP000252585">
    <property type="component" value="Unassembled WGS sequence"/>
</dbReference>
<organism evidence="1 2">
    <name type="scientific">Saliterribacillus persicus</name>
    <dbReference type="NCBI Taxonomy" id="930114"/>
    <lineage>
        <taxon>Bacteria</taxon>
        <taxon>Bacillati</taxon>
        <taxon>Bacillota</taxon>
        <taxon>Bacilli</taxon>
        <taxon>Bacillales</taxon>
        <taxon>Bacillaceae</taxon>
        <taxon>Saliterribacillus</taxon>
    </lineage>
</organism>
<name>A0A368XS89_9BACI</name>
<proteinExistence type="predicted"/>
<gene>
    <name evidence="1" type="ORF">DFR57_106224</name>
</gene>
<evidence type="ECO:0000313" key="2">
    <source>
        <dbReference type="Proteomes" id="UP000252585"/>
    </source>
</evidence>
<dbReference type="AlphaFoldDB" id="A0A368XS89"/>
<dbReference type="InterPro" id="IPR025953">
    <property type="entry name" value="YlbD_coat"/>
</dbReference>
<keyword evidence="2" id="KW-1185">Reference proteome</keyword>
<keyword evidence="1" id="KW-0167">Capsid protein</keyword>
<comment type="caution">
    <text evidence="1">The sequence shown here is derived from an EMBL/GenBank/DDBJ whole genome shotgun (WGS) entry which is preliminary data.</text>
</comment>
<reference evidence="1 2" key="1">
    <citation type="submission" date="2018-07" db="EMBL/GenBank/DDBJ databases">
        <title>Genomic Encyclopedia of Type Strains, Phase IV (KMG-IV): sequencing the most valuable type-strain genomes for metagenomic binning, comparative biology and taxonomic classification.</title>
        <authorList>
            <person name="Goeker M."/>
        </authorList>
    </citation>
    <scope>NUCLEOTIDE SEQUENCE [LARGE SCALE GENOMIC DNA]</scope>
    <source>
        <strain evidence="1 2">DSM 27696</strain>
    </source>
</reference>
<dbReference type="RefSeq" id="WP_170132948.1">
    <property type="nucleotide sequence ID" value="NZ_QPJJ01000006.1"/>
</dbReference>
<evidence type="ECO:0000313" key="1">
    <source>
        <dbReference type="EMBL" id="RCW70823.1"/>
    </source>
</evidence>